<dbReference type="Proteomes" id="UP000823882">
    <property type="component" value="Unassembled WGS sequence"/>
</dbReference>
<comment type="caution">
    <text evidence="13">The sequence shown here is derived from an EMBL/GenBank/DDBJ whole genome shotgun (WGS) entry which is preliminary data.</text>
</comment>
<dbReference type="PANTHER" id="PTHR30040:SF2">
    <property type="entry name" value="FAD:PROTEIN FMN TRANSFERASE"/>
    <property type="match status" value="1"/>
</dbReference>
<comment type="similarity">
    <text evidence="10 12">Belongs to the ApbE family.</text>
</comment>
<comment type="function">
    <text evidence="12">Flavin transferase that catalyzes the transfer of the FMN moiety of FAD and its covalent binding to the hydroxyl group of a threonine residue in a target flavoprotein.</text>
</comment>
<dbReference type="PIRSF" id="PIRSF006268">
    <property type="entry name" value="ApbE"/>
    <property type="match status" value="1"/>
</dbReference>
<keyword evidence="7 10" id="KW-0460">Magnesium</keyword>
<evidence type="ECO:0000313" key="13">
    <source>
        <dbReference type="EMBL" id="HJC40782.1"/>
    </source>
</evidence>
<dbReference type="GO" id="GO:0046872">
    <property type="term" value="F:metal ion binding"/>
    <property type="evidence" value="ECO:0007669"/>
    <property type="project" value="UniProtKB-UniRule"/>
</dbReference>
<keyword evidence="12" id="KW-0997">Cell inner membrane</keyword>
<evidence type="ECO:0000256" key="2">
    <source>
        <dbReference type="ARBA" id="ARBA00016337"/>
    </source>
</evidence>
<proteinExistence type="inferred from homology"/>
<evidence type="ECO:0000256" key="3">
    <source>
        <dbReference type="ARBA" id="ARBA00022630"/>
    </source>
</evidence>
<accession>A0A9D2SZF5</accession>
<evidence type="ECO:0000256" key="11">
    <source>
        <dbReference type="PIRSR" id="PIRSR006268-2"/>
    </source>
</evidence>
<feature type="binding site" evidence="11">
    <location>
        <position position="302"/>
    </location>
    <ligand>
        <name>Mg(2+)</name>
        <dbReference type="ChEBI" id="CHEBI:18420"/>
    </ligand>
</feature>
<evidence type="ECO:0000256" key="1">
    <source>
        <dbReference type="ARBA" id="ARBA00011955"/>
    </source>
</evidence>
<feature type="chain" id="PRO_5039757162" description="FAD:protein FMN transferase" evidence="12">
    <location>
        <begin position="23"/>
        <end position="363"/>
    </location>
</feature>
<reference evidence="13" key="1">
    <citation type="journal article" date="2021" name="PeerJ">
        <title>Extensive microbial diversity within the chicken gut microbiome revealed by metagenomics and culture.</title>
        <authorList>
            <person name="Gilroy R."/>
            <person name="Ravi A."/>
            <person name="Getino M."/>
            <person name="Pursley I."/>
            <person name="Horton D.L."/>
            <person name="Alikhan N.F."/>
            <person name="Baker D."/>
            <person name="Gharbi K."/>
            <person name="Hall N."/>
            <person name="Watson M."/>
            <person name="Adriaenssens E.M."/>
            <person name="Foster-Nyarko E."/>
            <person name="Jarju S."/>
            <person name="Secka A."/>
            <person name="Antonio M."/>
            <person name="Oren A."/>
            <person name="Chaudhuri R.R."/>
            <person name="La Ragione R."/>
            <person name="Hildebrand F."/>
            <person name="Pallen M.J."/>
        </authorList>
    </citation>
    <scope>NUCLEOTIDE SEQUENCE</scope>
    <source>
        <strain evidence="13">CHK186-1790</strain>
    </source>
</reference>
<protein>
    <recommendedName>
        <fullName evidence="2 10">FAD:protein FMN transferase</fullName>
        <ecNumber evidence="1 10">2.7.1.180</ecNumber>
    </recommendedName>
    <alternativeName>
        <fullName evidence="8 10">Flavin transferase</fullName>
    </alternativeName>
</protein>
<keyword evidence="12" id="KW-0449">Lipoprotein</keyword>
<evidence type="ECO:0000256" key="9">
    <source>
        <dbReference type="ARBA" id="ARBA00048540"/>
    </source>
</evidence>
<keyword evidence="12" id="KW-0732">Signal</keyword>
<comment type="cofactor">
    <cofactor evidence="11">
        <name>Mg(2+)</name>
        <dbReference type="ChEBI" id="CHEBI:18420"/>
    </cofactor>
    <cofactor evidence="11">
        <name>Mn(2+)</name>
        <dbReference type="ChEBI" id="CHEBI:29035"/>
    </cofactor>
    <text evidence="11">Magnesium. Can also use manganese.</text>
</comment>
<evidence type="ECO:0000256" key="12">
    <source>
        <dbReference type="RuleBase" id="RU363002"/>
    </source>
</evidence>
<comment type="subcellular location">
    <subcellularLocation>
        <location evidence="12">Cell inner membrane</location>
        <topology evidence="12">Lipid-anchor</topology>
        <orientation evidence="12">Periplasmic side</orientation>
    </subcellularLocation>
</comment>
<reference evidence="13" key="2">
    <citation type="submission" date="2021-04" db="EMBL/GenBank/DDBJ databases">
        <authorList>
            <person name="Gilroy R."/>
        </authorList>
    </citation>
    <scope>NUCLEOTIDE SEQUENCE</scope>
    <source>
        <strain evidence="13">CHK186-1790</strain>
    </source>
</reference>
<evidence type="ECO:0000256" key="8">
    <source>
        <dbReference type="ARBA" id="ARBA00031306"/>
    </source>
</evidence>
<evidence type="ECO:0000256" key="4">
    <source>
        <dbReference type="ARBA" id="ARBA00022679"/>
    </source>
</evidence>
<organism evidence="13 14">
    <name type="scientific">Candidatus Intestinimonas pullistercoris</name>
    <dbReference type="NCBI Taxonomy" id="2838623"/>
    <lineage>
        <taxon>Bacteria</taxon>
        <taxon>Bacillati</taxon>
        <taxon>Bacillota</taxon>
        <taxon>Clostridia</taxon>
        <taxon>Eubacteriales</taxon>
        <taxon>Intestinimonas</taxon>
    </lineage>
</organism>
<comment type="catalytic activity">
    <reaction evidence="9 10 12">
        <text>L-threonyl-[protein] + FAD = FMN-L-threonyl-[protein] + AMP + H(+)</text>
        <dbReference type="Rhea" id="RHEA:36847"/>
        <dbReference type="Rhea" id="RHEA-COMP:11060"/>
        <dbReference type="Rhea" id="RHEA-COMP:11061"/>
        <dbReference type="ChEBI" id="CHEBI:15378"/>
        <dbReference type="ChEBI" id="CHEBI:30013"/>
        <dbReference type="ChEBI" id="CHEBI:57692"/>
        <dbReference type="ChEBI" id="CHEBI:74257"/>
        <dbReference type="ChEBI" id="CHEBI:456215"/>
        <dbReference type="EC" id="2.7.1.180"/>
    </reaction>
</comment>
<name>A0A9D2SZF5_9FIRM</name>
<dbReference type="AlphaFoldDB" id="A0A9D2SZF5"/>
<dbReference type="EMBL" id="DWWJ01000085">
    <property type="protein sequence ID" value="HJC40782.1"/>
    <property type="molecule type" value="Genomic_DNA"/>
</dbReference>
<sequence length="363" mass="37991">MKRLLPLLLSCALLAGCGAGQASPSAGTDADTQYFFAMDTIMSITAYDGDTSAALVAAQQEVNRLEALWSRTRPESDVSRLNDHAGDGTAVPIQPETARLLETAAAAAQESGLAFDPVLAPVMDAWGFGLTESETTAVHRVPSQEELSALLPLTRDLPQVTAGEDGSYTAALPLTGQAADLGGIAKGASAAYVVDALTAHGVENAILSLGGNITALGHRPDGRPFQVLVTDPLASEDGYLCTIALEGGLTCSTSGGYERYFESDGVTYHHIIDPSTGYPAQSGLLSVTTVAADPALADAWSTALFVLGRDRALELWRSGEGTVAGMELILVTQGQQVYVTQGLEEGLQFHGEEAGYTYEIVRR</sequence>
<evidence type="ECO:0000256" key="10">
    <source>
        <dbReference type="PIRNR" id="PIRNR006268"/>
    </source>
</evidence>
<evidence type="ECO:0000313" key="14">
    <source>
        <dbReference type="Proteomes" id="UP000823882"/>
    </source>
</evidence>
<dbReference type="PANTHER" id="PTHR30040">
    <property type="entry name" value="THIAMINE BIOSYNTHESIS LIPOPROTEIN APBE"/>
    <property type="match status" value="1"/>
</dbReference>
<keyword evidence="12" id="KW-1003">Cell membrane</keyword>
<feature type="binding site" evidence="11">
    <location>
        <position position="183"/>
    </location>
    <ligand>
        <name>Mg(2+)</name>
        <dbReference type="ChEBI" id="CHEBI:18420"/>
    </ligand>
</feature>
<gene>
    <name evidence="13" type="ORF">H9701_04435</name>
</gene>
<dbReference type="Gene3D" id="3.10.520.10">
    <property type="entry name" value="ApbE-like domains"/>
    <property type="match status" value="1"/>
</dbReference>
<feature type="signal peptide" evidence="12">
    <location>
        <begin position="1"/>
        <end position="22"/>
    </location>
</feature>
<dbReference type="GO" id="GO:0016740">
    <property type="term" value="F:transferase activity"/>
    <property type="evidence" value="ECO:0007669"/>
    <property type="project" value="UniProtKB-UniRule"/>
</dbReference>
<dbReference type="InterPro" id="IPR024932">
    <property type="entry name" value="ApbE"/>
</dbReference>
<dbReference type="InterPro" id="IPR003374">
    <property type="entry name" value="ApbE-like_sf"/>
</dbReference>
<evidence type="ECO:0000256" key="7">
    <source>
        <dbReference type="ARBA" id="ARBA00022842"/>
    </source>
</evidence>
<keyword evidence="6 10" id="KW-0274">FAD</keyword>
<dbReference type="EC" id="2.7.1.180" evidence="1 10"/>
<feature type="binding site" evidence="11">
    <location>
        <position position="298"/>
    </location>
    <ligand>
        <name>Mg(2+)</name>
        <dbReference type="ChEBI" id="CHEBI:18420"/>
    </ligand>
</feature>
<keyword evidence="12" id="KW-0472">Membrane</keyword>
<dbReference type="SUPFAM" id="SSF143631">
    <property type="entry name" value="ApbE-like"/>
    <property type="match status" value="1"/>
</dbReference>
<keyword evidence="5 10" id="KW-0479">Metal-binding</keyword>
<evidence type="ECO:0000256" key="6">
    <source>
        <dbReference type="ARBA" id="ARBA00022827"/>
    </source>
</evidence>
<dbReference type="GO" id="GO:0005886">
    <property type="term" value="C:plasma membrane"/>
    <property type="evidence" value="ECO:0007669"/>
    <property type="project" value="UniProtKB-SubCell"/>
</dbReference>
<evidence type="ECO:0000256" key="5">
    <source>
        <dbReference type="ARBA" id="ARBA00022723"/>
    </source>
</evidence>
<dbReference type="Pfam" id="PF02424">
    <property type="entry name" value="ApbE"/>
    <property type="match status" value="1"/>
</dbReference>
<dbReference type="PROSITE" id="PS51257">
    <property type="entry name" value="PROKAR_LIPOPROTEIN"/>
    <property type="match status" value="1"/>
</dbReference>
<keyword evidence="4 10" id="KW-0808">Transferase</keyword>
<keyword evidence="3 10" id="KW-0285">Flavoprotein</keyword>